<dbReference type="SMART" id="SM00115">
    <property type="entry name" value="CASc"/>
    <property type="match status" value="1"/>
</dbReference>
<dbReference type="PROSITE" id="PS50208">
    <property type="entry name" value="CASPASE_P20"/>
    <property type="match status" value="1"/>
</dbReference>
<dbReference type="GO" id="GO:0006508">
    <property type="term" value="P:proteolysis"/>
    <property type="evidence" value="ECO:0007669"/>
    <property type="project" value="InterPro"/>
</dbReference>
<comment type="similarity">
    <text evidence="1">Belongs to the peptidase C14A family.</text>
</comment>
<dbReference type="InterPro" id="IPR052039">
    <property type="entry name" value="Caspase-related_regulators"/>
</dbReference>
<dbReference type="PROSITE" id="PS50207">
    <property type="entry name" value="CASPASE_P10"/>
    <property type="match status" value="1"/>
</dbReference>
<dbReference type="EMBL" id="JACIFU010000007">
    <property type="protein sequence ID" value="MBB4176024.1"/>
    <property type="molecule type" value="Genomic_DNA"/>
</dbReference>
<dbReference type="SMART" id="SM00671">
    <property type="entry name" value="SEL1"/>
    <property type="match status" value="4"/>
</dbReference>
<sequence>MNISFAPIKSGTLLHRSLMLLALVGFFALGWPLMALAQITDEKRVALIIGNSDYDLISRLDNPGNDASDMTVALEGLGFEVYLGLDVTADEMSGLAAKFATAIETADVALFYYAGHGFQVGGQNYLVPTDAKIEQAADVTEQTIKLNDILNQMEQAPGIKFVFLDACRNDPFEGTLASVSEGLARVGNAADFMISFATQPDNVAYDGTGRNSFFTEALLSYIYTPGLDISDLMISVRKDVLAATGGRQIPWENSSLTRQFRFDPRPDTISAETLLWQVAANAGDPQLMQLYAERYPQGKHTQEVMAFLDPALAGGSVLSREYTPQERDAQEDRLWQLARRARMRPLVEFYLEKYPEGTHAADAKRLMSSLPSEDEGGAGRLCERLATHPRDATATNAGVPFSKLQQNAIAAIQACLAAAGSNPDLPHYTALLARSTVAAGDVNQAIRLYREAATRGDLRAMVSLGLMTESGRGVPASQTEALRLYQRAADLGSADAKINLAVAMFEGAGLEKNDEKAVQLLKEAADLGSALATYNLGVLTSDGTTGKPEEALDYFKRAITAGETRAYLASAILLDEGRIAPRDPDAAANMLLRGAAEDAGQSIRQMTEATSDWSRDTISAVQERLKAAGYYTSVVDGRSGPNFAAALDAWRNGGFVADVLVE</sequence>
<organism evidence="4 5">
    <name type="scientific">Sulfitobacter noctilucicola</name>
    <dbReference type="NCBI Taxonomy" id="1342301"/>
    <lineage>
        <taxon>Bacteria</taxon>
        <taxon>Pseudomonadati</taxon>
        <taxon>Pseudomonadota</taxon>
        <taxon>Alphaproteobacteria</taxon>
        <taxon>Rhodobacterales</taxon>
        <taxon>Roseobacteraceae</taxon>
        <taxon>Sulfitobacter</taxon>
    </lineage>
</organism>
<dbReference type="PANTHER" id="PTHR22576">
    <property type="entry name" value="MUCOSA ASSOCIATED LYMPHOID TISSUE LYMPHOMA TRANSLOCATION PROTEIN 1/PARACASPASE"/>
    <property type="match status" value="1"/>
</dbReference>
<dbReference type="RefSeq" id="WP_025053839.1">
    <property type="nucleotide sequence ID" value="NZ_JACIFU010000007.1"/>
</dbReference>
<evidence type="ECO:0000259" key="2">
    <source>
        <dbReference type="PROSITE" id="PS50207"/>
    </source>
</evidence>
<dbReference type="InterPro" id="IPR029030">
    <property type="entry name" value="Caspase-like_dom_sf"/>
</dbReference>
<dbReference type="InterPro" id="IPR006597">
    <property type="entry name" value="Sel1-like"/>
</dbReference>
<dbReference type="Proteomes" id="UP000565745">
    <property type="component" value="Unassembled WGS sequence"/>
</dbReference>
<dbReference type="GO" id="GO:0004197">
    <property type="term" value="F:cysteine-type endopeptidase activity"/>
    <property type="evidence" value="ECO:0007669"/>
    <property type="project" value="InterPro"/>
</dbReference>
<dbReference type="InterPro" id="IPR001309">
    <property type="entry name" value="Pept_C14_p20"/>
</dbReference>
<dbReference type="Gene3D" id="1.25.40.10">
    <property type="entry name" value="Tetratricopeptide repeat domain"/>
    <property type="match status" value="1"/>
</dbReference>
<evidence type="ECO:0000259" key="3">
    <source>
        <dbReference type="PROSITE" id="PS50208"/>
    </source>
</evidence>
<dbReference type="Gene3D" id="3.40.50.1460">
    <property type="match status" value="1"/>
</dbReference>
<dbReference type="InterPro" id="IPR011990">
    <property type="entry name" value="TPR-like_helical_dom_sf"/>
</dbReference>
<dbReference type="InterPro" id="IPR015917">
    <property type="entry name" value="Pept_C14A"/>
</dbReference>
<proteinExistence type="inferred from homology"/>
<evidence type="ECO:0000313" key="5">
    <source>
        <dbReference type="Proteomes" id="UP000565745"/>
    </source>
</evidence>
<reference evidence="4 5" key="1">
    <citation type="submission" date="2020-08" db="EMBL/GenBank/DDBJ databases">
        <title>Genomic Encyclopedia of Type Strains, Phase IV (KMG-IV): sequencing the most valuable type-strain genomes for metagenomic binning, comparative biology and taxonomic classification.</title>
        <authorList>
            <person name="Goeker M."/>
        </authorList>
    </citation>
    <scope>NUCLEOTIDE SEQUENCE [LARGE SCALE GENOMIC DNA]</scope>
    <source>
        <strain evidence="4 5">DSM 101015</strain>
    </source>
</reference>
<comment type="caution">
    <text evidence="4">The sequence shown here is derived from an EMBL/GenBank/DDBJ whole genome shotgun (WGS) entry which is preliminary data.</text>
</comment>
<keyword evidence="5" id="KW-1185">Reference proteome</keyword>
<dbReference type="AlphaFoldDB" id="A0A7W6MBT5"/>
<dbReference type="SUPFAM" id="SSF52129">
    <property type="entry name" value="Caspase-like"/>
    <property type="match status" value="1"/>
</dbReference>
<name>A0A7W6MBT5_9RHOB</name>
<protein>
    <recommendedName>
        <fullName evidence="6">Peptidase C14, caspase catalytic subunit p20</fullName>
    </recommendedName>
</protein>
<evidence type="ECO:0000313" key="4">
    <source>
        <dbReference type="EMBL" id="MBB4176024.1"/>
    </source>
</evidence>
<gene>
    <name evidence="4" type="ORF">GGR93_003832</name>
</gene>
<evidence type="ECO:0008006" key="6">
    <source>
        <dbReference type="Google" id="ProtNLM"/>
    </source>
</evidence>
<accession>A0A7W6MBT5</accession>
<dbReference type="InterPro" id="IPR002138">
    <property type="entry name" value="Pept_C14_p10"/>
</dbReference>
<dbReference type="SUPFAM" id="SSF81901">
    <property type="entry name" value="HCP-like"/>
    <property type="match status" value="1"/>
</dbReference>
<dbReference type="Pfam" id="PF00656">
    <property type="entry name" value="Peptidase_C14"/>
    <property type="match status" value="1"/>
</dbReference>
<feature type="domain" description="Caspase family p10" evidence="2">
    <location>
        <begin position="182"/>
        <end position="264"/>
    </location>
</feature>
<dbReference type="InterPro" id="IPR011600">
    <property type="entry name" value="Pept_C14_caspase"/>
</dbReference>
<feature type="domain" description="Caspase family p20" evidence="3">
    <location>
        <begin position="42"/>
        <end position="171"/>
    </location>
</feature>
<evidence type="ECO:0000256" key="1">
    <source>
        <dbReference type="ARBA" id="ARBA00010134"/>
    </source>
</evidence>
<dbReference type="Pfam" id="PF08238">
    <property type="entry name" value="Sel1"/>
    <property type="match status" value="5"/>
</dbReference>
<dbReference type="PANTHER" id="PTHR22576:SF37">
    <property type="entry name" value="MUCOSA-ASSOCIATED LYMPHOID TISSUE LYMPHOMA TRANSLOCATION PROTEIN 1"/>
    <property type="match status" value="1"/>
</dbReference>